<dbReference type="Pfam" id="PF14833">
    <property type="entry name" value="NAD_binding_11"/>
    <property type="match status" value="1"/>
</dbReference>
<organism evidence="5 6">
    <name type="scientific">Dyella flagellata</name>
    <dbReference type="NCBI Taxonomy" id="1867833"/>
    <lineage>
        <taxon>Bacteria</taxon>
        <taxon>Pseudomonadati</taxon>
        <taxon>Pseudomonadota</taxon>
        <taxon>Gammaproteobacteria</taxon>
        <taxon>Lysobacterales</taxon>
        <taxon>Rhodanobacteraceae</taxon>
        <taxon>Dyella</taxon>
    </lineage>
</organism>
<keyword evidence="6" id="KW-1185">Reference proteome</keyword>
<dbReference type="PIRSF" id="PIRSF000103">
    <property type="entry name" value="HIBADH"/>
    <property type="match status" value="1"/>
</dbReference>
<evidence type="ECO:0000313" key="5">
    <source>
        <dbReference type="EMBL" id="GLQ87543.1"/>
    </source>
</evidence>
<dbReference type="InterPro" id="IPR015815">
    <property type="entry name" value="HIBADH-related"/>
</dbReference>
<sequence length="293" mass="30707">MGHMGSALAATLLSGGHTVVAYDRSPQHIRALQLEGAQAAARLADLSSCDIVISSVPDDTALHSVAFSSDGLIRTLKPGALHISTSTVSTSLSRQLGKKHADASQGFLAATLLGNPDLAKAQRIFILAAGAAADIQRARPLLEQLGQRVFELGQDPGAANIMKLACNVMTATTMQSMSEVLALLIKAGIDPHLAFEVFTGTLFDGRVHKAYGEKIVEQRFKPPGMAAALGVKDLRLALAEAEHQIVPMPVASLVHDRLVALLAAGWDDLDWSALGALAARDAGLDSATDTKEP</sequence>
<feature type="domain" description="3-hydroxyisobutyrate dehydrogenase-like NAD-binding" evidence="4">
    <location>
        <begin position="157"/>
        <end position="274"/>
    </location>
</feature>
<dbReference type="Proteomes" id="UP001156627">
    <property type="component" value="Unassembled WGS sequence"/>
</dbReference>
<reference evidence="6" key="1">
    <citation type="journal article" date="2019" name="Int. J. Syst. Evol. Microbiol.">
        <title>The Global Catalogue of Microorganisms (GCM) 10K type strain sequencing project: providing services to taxonomists for standard genome sequencing and annotation.</title>
        <authorList>
            <consortium name="The Broad Institute Genomics Platform"/>
            <consortium name="The Broad Institute Genome Sequencing Center for Infectious Disease"/>
            <person name="Wu L."/>
            <person name="Ma J."/>
        </authorList>
    </citation>
    <scope>NUCLEOTIDE SEQUENCE [LARGE SCALE GENOMIC DNA]</scope>
    <source>
        <strain evidence="6">NBRC 111981</strain>
    </source>
</reference>
<accession>A0ABQ5X7J0</accession>
<comment type="caution">
    <text evidence="5">The sequence shown here is derived from an EMBL/GenBank/DDBJ whole genome shotgun (WGS) entry which is preliminary data.</text>
</comment>
<gene>
    <name evidence="5" type="ORF">GCM10007898_11090</name>
</gene>
<proteinExistence type="predicted"/>
<dbReference type="InterPro" id="IPR029154">
    <property type="entry name" value="HIBADH-like_NADP-bd"/>
</dbReference>
<dbReference type="InterPro" id="IPR008927">
    <property type="entry name" value="6-PGluconate_DH-like_C_sf"/>
</dbReference>
<evidence type="ECO:0000259" key="4">
    <source>
        <dbReference type="Pfam" id="PF14833"/>
    </source>
</evidence>
<feature type="domain" description="6-phosphogluconate dehydrogenase NADP-binding" evidence="3">
    <location>
        <begin position="1"/>
        <end position="153"/>
    </location>
</feature>
<dbReference type="InterPro" id="IPR036291">
    <property type="entry name" value="NAD(P)-bd_dom_sf"/>
</dbReference>
<dbReference type="PANTHER" id="PTHR43580">
    <property type="entry name" value="OXIDOREDUCTASE GLYR1-RELATED"/>
    <property type="match status" value="1"/>
</dbReference>
<dbReference type="Gene3D" id="3.40.50.720">
    <property type="entry name" value="NAD(P)-binding Rossmann-like Domain"/>
    <property type="match status" value="1"/>
</dbReference>
<dbReference type="InterPro" id="IPR006115">
    <property type="entry name" value="6PGDH_NADP-bd"/>
</dbReference>
<dbReference type="Pfam" id="PF03446">
    <property type="entry name" value="NAD_binding_2"/>
    <property type="match status" value="1"/>
</dbReference>
<keyword evidence="1" id="KW-0560">Oxidoreductase</keyword>
<dbReference type="InterPro" id="IPR013328">
    <property type="entry name" value="6PGD_dom2"/>
</dbReference>
<evidence type="ECO:0000256" key="1">
    <source>
        <dbReference type="ARBA" id="ARBA00023002"/>
    </source>
</evidence>
<dbReference type="PANTHER" id="PTHR43580:SF2">
    <property type="entry name" value="CYTOKINE-LIKE NUCLEAR FACTOR N-PAC"/>
    <property type="match status" value="1"/>
</dbReference>
<evidence type="ECO:0000259" key="3">
    <source>
        <dbReference type="Pfam" id="PF03446"/>
    </source>
</evidence>
<evidence type="ECO:0000313" key="6">
    <source>
        <dbReference type="Proteomes" id="UP001156627"/>
    </source>
</evidence>
<evidence type="ECO:0000256" key="2">
    <source>
        <dbReference type="ARBA" id="ARBA00023027"/>
    </source>
</evidence>
<keyword evidence="2" id="KW-0520">NAD</keyword>
<dbReference type="EMBL" id="BSOA01000007">
    <property type="protein sequence ID" value="GLQ87543.1"/>
    <property type="molecule type" value="Genomic_DNA"/>
</dbReference>
<name>A0ABQ5X7J0_9GAMM</name>
<dbReference type="InterPro" id="IPR051265">
    <property type="entry name" value="HIBADH-related_NP60_sf"/>
</dbReference>
<dbReference type="Gene3D" id="1.10.1040.10">
    <property type="entry name" value="N-(1-d-carboxylethyl)-l-norvaline Dehydrogenase, domain 2"/>
    <property type="match status" value="1"/>
</dbReference>
<dbReference type="SUPFAM" id="SSF51735">
    <property type="entry name" value="NAD(P)-binding Rossmann-fold domains"/>
    <property type="match status" value="1"/>
</dbReference>
<dbReference type="SUPFAM" id="SSF48179">
    <property type="entry name" value="6-phosphogluconate dehydrogenase C-terminal domain-like"/>
    <property type="match status" value="1"/>
</dbReference>
<protein>
    <submittedName>
        <fullName evidence="5">Oxidoreductase</fullName>
    </submittedName>
</protein>